<comment type="caution">
    <text evidence="2">The sequence shown here is derived from an EMBL/GenBank/DDBJ whole genome shotgun (WGS) entry which is preliminary data.</text>
</comment>
<gene>
    <name evidence="2" type="ORF">C8N44_13350</name>
</gene>
<evidence type="ECO:0000313" key="2">
    <source>
        <dbReference type="EMBL" id="PTX41077.1"/>
    </source>
</evidence>
<keyword evidence="1" id="KW-0472">Membrane</keyword>
<feature type="transmembrane region" description="Helical" evidence="1">
    <location>
        <begin position="30"/>
        <end position="51"/>
    </location>
</feature>
<dbReference type="RefSeq" id="WP_093411676.1">
    <property type="nucleotide sequence ID" value="NZ_BMEZ01000032.1"/>
</dbReference>
<proteinExistence type="predicted"/>
<evidence type="ECO:0000313" key="3">
    <source>
        <dbReference type="Proteomes" id="UP000244069"/>
    </source>
</evidence>
<evidence type="ECO:0000256" key="1">
    <source>
        <dbReference type="SAM" id="Phobius"/>
    </source>
</evidence>
<keyword evidence="1" id="KW-1133">Transmembrane helix</keyword>
<accession>A0A2T6ABB3</accession>
<keyword evidence="3" id="KW-1185">Reference proteome</keyword>
<dbReference type="EMBL" id="QBKN01000033">
    <property type="protein sequence ID" value="PTX41077.1"/>
    <property type="molecule type" value="Genomic_DNA"/>
</dbReference>
<organism evidence="2 3">
    <name type="scientific">Allosediminivita pacifica</name>
    <dbReference type="NCBI Taxonomy" id="1267769"/>
    <lineage>
        <taxon>Bacteria</taxon>
        <taxon>Pseudomonadati</taxon>
        <taxon>Pseudomonadota</taxon>
        <taxon>Alphaproteobacteria</taxon>
        <taxon>Rhodobacterales</taxon>
        <taxon>Paracoccaceae</taxon>
        <taxon>Allosediminivita</taxon>
    </lineage>
</organism>
<dbReference type="AlphaFoldDB" id="A0A2T6ABB3"/>
<keyword evidence="1" id="KW-0812">Transmembrane</keyword>
<sequence length="55" mass="5975">MLTIAGILAGAIWGGYLARRRKGNRLDIMQYAVSSGIAFGLLAFIVSLFIMRITS</sequence>
<reference evidence="2 3" key="1">
    <citation type="submission" date="2018-04" db="EMBL/GenBank/DDBJ databases">
        <title>Genomic Encyclopedia of Archaeal and Bacterial Type Strains, Phase II (KMG-II): from individual species to whole genera.</title>
        <authorList>
            <person name="Goeker M."/>
        </authorList>
    </citation>
    <scope>NUCLEOTIDE SEQUENCE [LARGE SCALE GENOMIC DNA]</scope>
    <source>
        <strain evidence="2 3">DSM 29329</strain>
    </source>
</reference>
<name>A0A2T6ABB3_9RHOB</name>
<protein>
    <submittedName>
        <fullName evidence="2">Putative secreted protein with PEP-CTERM sorting signal</fullName>
    </submittedName>
</protein>
<dbReference type="Proteomes" id="UP000244069">
    <property type="component" value="Unassembled WGS sequence"/>
</dbReference>